<feature type="compositionally biased region" description="Polar residues" evidence="9">
    <location>
        <begin position="63"/>
        <end position="75"/>
    </location>
</feature>
<feature type="domain" description="C2H2-type" evidence="10">
    <location>
        <begin position="229"/>
        <end position="239"/>
    </location>
</feature>
<dbReference type="GO" id="GO:0005667">
    <property type="term" value="C:transcription regulator complex"/>
    <property type="evidence" value="ECO:0007669"/>
    <property type="project" value="TreeGrafter"/>
</dbReference>
<feature type="region of interest" description="Disordered" evidence="9">
    <location>
        <begin position="1"/>
        <end position="20"/>
    </location>
</feature>
<dbReference type="AlphaFoldDB" id="A0A8T1RZV0"/>
<dbReference type="OrthoDB" id="6365676at2759"/>
<dbReference type="FunFam" id="3.30.160.60:FF:001450">
    <property type="entry name" value="zinc finger protein 774"/>
    <property type="match status" value="1"/>
</dbReference>
<evidence type="ECO:0000256" key="3">
    <source>
        <dbReference type="ARBA" id="ARBA00022737"/>
    </source>
</evidence>
<dbReference type="PROSITE" id="PS00028">
    <property type="entry name" value="ZINC_FINGER_C2H2_1"/>
    <property type="match status" value="4"/>
</dbReference>
<dbReference type="PROSITE" id="PS50157">
    <property type="entry name" value="ZINC_FINGER_C2H2_2"/>
    <property type="match status" value="5"/>
</dbReference>
<feature type="region of interest" description="Disordered" evidence="9">
    <location>
        <begin position="47"/>
        <end position="75"/>
    </location>
</feature>
<accession>A0A8T1RZV0</accession>
<evidence type="ECO:0000256" key="2">
    <source>
        <dbReference type="ARBA" id="ARBA00022723"/>
    </source>
</evidence>
<dbReference type="PANTHER" id="PTHR14003">
    <property type="entry name" value="TRANSCRIPTIONAL REPRESSOR PROTEIN YY"/>
    <property type="match status" value="1"/>
</dbReference>
<dbReference type="Pfam" id="PF00096">
    <property type="entry name" value="zf-C2H2"/>
    <property type="match status" value="2"/>
</dbReference>
<evidence type="ECO:0000256" key="9">
    <source>
        <dbReference type="SAM" id="MobiDB-lite"/>
    </source>
</evidence>
<evidence type="ECO:0000259" key="10">
    <source>
        <dbReference type="PROSITE" id="PS50157"/>
    </source>
</evidence>
<evidence type="ECO:0000256" key="7">
    <source>
        <dbReference type="ARBA" id="ARBA00023242"/>
    </source>
</evidence>
<keyword evidence="6" id="KW-0238">DNA-binding</keyword>
<organism evidence="11 12">
    <name type="scientific">Chelydra serpentina</name>
    <name type="common">Snapping turtle</name>
    <name type="synonym">Testudo serpentina</name>
    <dbReference type="NCBI Taxonomy" id="8475"/>
    <lineage>
        <taxon>Eukaryota</taxon>
        <taxon>Metazoa</taxon>
        <taxon>Chordata</taxon>
        <taxon>Craniata</taxon>
        <taxon>Vertebrata</taxon>
        <taxon>Euteleostomi</taxon>
        <taxon>Archelosauria</taxon>
        <taxon>Testudinata</taxon>
        <taxon>Testudines</taxon>
        <taxon>Cryptodira</taxon>
        <taxon>Durocryptodira</taxon>
        <taxon>Americhelydia</taxon>
        <taxon>Chelydroidea</taxon>
        <taxon>Chelydridae</taxon>
        <taxon>Chelydra</taxon>
    </lineage>
</organism>
<keyword evidence="7" id="KW-0539">Nucleus</keyword>
<evidence type="ECO:0000313" key="12">
    <source>
        <dbReference type="Proteomes" id="UP000765507"/>
    </source>
</evidence>
<comment type="caution">
    <text evidence="11">The sequence shown here is derived from an EMBL/GenBank/DDBJ whole genome shotgun (WGS) entry which is preliminary data.</text>
</comment>
<feature type="non-terminal residue" evidence="11">
    <location>
        <position position="239"/>
    </location>
</feature>
<keyword evidence="2" id="KW-0479">Metal-binding</keyword>
<sequence>DVISQLERGEEPWVPDLQGSEKEALPRAACTGSDLCLDSLCLPAGDGMMSENEKQEDAEQAETHGTLSGRSKGNVSGSCALPEKAKACETQQRAEENFSSHIDLITHERINLEETHYTCHKCGKSFNQSSNLNRHRRIHTGETPYTCSECGKSFNQSSHLIRHCRIHTGETPYTCSECGKSFSQNSNLIAHRRIHTCEKPYGCSECGKRFLRSSALISHQIIHTGETPYTCSECGKSFN</sequence>
<dbReference type="InterPro" id="IPR036236">
    <property type="entry name" value="Znf_C2H2_sf"/>
</dbReference>
<gene>
    <name evidence="11" type="ORF">G0U57_005085</name>
</gene>
<evidence type="ECO:0000313" key="11">
    <source>
        <dbReference type="EMBL" id="KAG6921813.1"/>
    </source>
</evidence>
<feature type="domain" description="C2H2-type" evidence="10">
    <location>
        <begin position="117"/>
        <end position="144"/>
    </location>
</feature>
<dbReference type="GO" id="GO:0000981">
    <property type="term" value="F:DNA-binding transcription factor activity, RNA polymerase II-specific"/>
    <property type="evidence" value="ECO:0007669"/>
    <property type="project" value="TreeGrafter"/>
</dbReference>
<dbReference type="FunFam" id="3.30.160.60:FF:002134">
    <property type="entry name" value="Zinc finger protein 616"/>
    <property type="match status" value="1"/>
</dbReference>
<evidence type="ECO:0000256" key="5">
    <source>
        <dbReference type="ARBA" id="ARBA00022833"/>
    </source>
</evidence>
<reference evidence="11 12" key="1">
    <citation type="journal article" date="2020" name="G3 (Bethesda)">
        <title>Draft Genome of the Common Snapping Turtle, Chelydra serpentina, a Model for Phenotypic Plasticity in Reptiles.</title>
        <authorList>
            <person name="Das D."/>
            <person name="Singh S.K."/>
            <person name="Bierstedt J."/>
            <person name="Erickson A."/>
            <person name="Galli G.L.J."/>
            <person name="Crossley D.A. 2nd"/>
            <person name="Rhen T."/>
        </authorList>
    </citation>
    <scope>NUCLEOTIDE SEQUENCE [LARGE SCALE GENOMIC DNA]</scope>
    <source>
        <strain evidence="11">KW</strain>
    </source>
</reference>
<dbReference type="PANTHER" id="PTHR14003:SF23">
    <property type="entry name" value="ZINC FINGER PROTEIN 143"/>
    <property type="match status" value="1"/>
</dbReference>
<dbReference type="FunFam" id="3.30.160.60:FF:000478">
    <property type="entry name" value="Zinc finger protein 133"/>
    <property type="match status" value="1"/>
</dbReference>
<dbReference type="SUPFAM" id="SSF57667">
    <property type="entry name" value="beta-beta-alpha zinc fingers"/>
    <property type="match status" value="3"/>
</dbReference>
<keyword evidence="4 8" id="KW-0863">Zinc-finger</keyword>
<dbReference type="EMBL" id="JAHGAV010001693">
    <property type="protein sequence ID" value="KAG6921813.1"/>
    <property type="molecule type" value="Genomic_DNA"/>
</dbReference>
<evidence type="ECO:0000256" key="6">
    <source>
        <dbReference type="ARBA" id="ARBA00023125"/>
    </source>
</evidence>
<dbReference type="Proteomes" id="UP000765507">
    <property type="component" value="Unassembled WGS sequence"/>
</dbReference>
<evidence type="ECO:0000256" key="8">
    <source>
        <dbReference type="PROSITE-ProRule" id="PRU00042"/>
    </source>
</evidence>
<dbReference type="GO" id="GO:0000785">
    <property type="term" value="C:chromatin"/>
    <property type="evidence" value="ECO:0007669"/>
    <property type="project" value="TreeGrafter"/>
</dbReference>
<dbReference type="GO" id="GO:0000978">
    <property type="term" value="F:RNA polymerase II cis-regulatory region sequence-specific DNA binding"/>
    <property type="evidence" value="ECO:0007669"/>
    <property type="project" value="TreeGrafter"/>
</dbReference>
<evidence type="ECO:0000256" key="1">
    <source>
        <dbReference type="ARBA" id="ARBA00004123"/>
    </source>
</evidence>
<dbReference type="GO" id="GO:0031519">
    <property type="term" value="C:PcG protein complex"/>
    <property type="evidence" value="ECO:0007669"/>
    <property type="project" value="TreeGrafter"/>
</dbReference>
<name>A0A8T1RZV0_CHESE</name>
<dbReference type="InterPro" id="IPR013087">
    <property type="entry name" value="Znf_C2H2_type"/>
</dbReference>
<keyword evidence="5" id="KW-0862">Zinc</keyword>
<dbReference type="Pfam" id="PF13465">
    <property type="entry name" value="zf-H2C2_2"/>
    <property type="match status" value="1"/>
</dbReference>
<dbReference type="FunFam" id="3.30.160.60:FF:000016">
    <property type="entry name" value="zinc finger protein 37 homolog"/>
    <property type="match status" value="1"/>
</dbReference>
<dbReference type="FunFam" id="3.30.160.60:FF:000100">
    <property type="entry name" value="Zinc finger 45-like"/>
    <property type="match status" value="1"/>
</dbReference>
<keyword evidence="3" id="KW-0677">Repeat</keyword>
<feature type="domain" description="C2H2-type" evidence="10">
    <location>
        <begin position="201"/>
        <end position="228"/>
    </location>
</feature>
<protein>
    <submittedName>
        <fullName evidence="11">Zinc finger protein 647</fullName>
    </submittedName>
</protein>
<feature type="domain" description="C2H2-type" evidence="10">
    <location>
        <begin position="173"/>
        <end position="200"/>
    </location>
</feature>
<feature type="non-terminal residue" evidence="11">
    <location>
        <position position="1"/>
    </location>
</feature>
<dbReference type="Gene3D" id="3.30.160.60">
    <property type="entry name" value="Classic Zinc Finger"/>
    <property type="match status" value="5"/>
</dbReference>
<dbReference type="SMART" id="SM00355">
    <property type="entry name" value="ZnF_C2H2"/>
    <property type="match status" value="4"/>
</dbReference>
<feature type="domain" description="C2H2-type" evidence="10">
    <location>
        <begin position="145"/>
        <end position="172"/>
    </location>
</feature>
<evidence type="ECO:0000256" key="4">
    <source>
        <dbReference type="ARBA" id="ARBA00022771"/>
    </source>
</evidence>
<dbReference type="GO" id="GO:0008270">
    <property type="term" value="F:zinc ion binding"/>
    <property type="evidence" value="ECO:0007669"/>
    <property type="project" value="UniProtKB-KW"/>
</dbReference>
<comment type="subcellular location">
    <subcellularLocation>
        <location evidence="1">Nucleus</location>
    </subcellularLocation>
</comment>
<proteinExistence type="predicted"/>
<keyword evidence="12" id="KW-1185">Reference proteome</keyword>